<keyword evidence="2" id="KW-0472">Membrane</keyword>
<proteinExistence type="predicted"/>
<evidence type="ECO:0000313" key="3">
    <source>
        <dbReference type="Proteomes" id="UP000050640"/>
    </source>
</evidence>
<keyword evidence="3" id="KW-1185">Reference proteome</keyword>
<feature type="compositionally biased region" description="Low complexity" evidence="1">
    <location>
        <begin position="437"/>
        <end position="450"/>
    </location>
</feature>
<feature type="region of interest" description="Disordered" evidence="1">
    <location>
        <begin position="433"/>
        <end position="457"/>
    </location>
</feature>
<dbReference type="WBParaSite" id="EEL_0000661601-mRNA-1">
    <property type="protein sequence ID" value="EEL_0000661601-mRNA-1"/>
    <property type="gene ID" value="EEL_0000661601"/>
</dbReference>
<organism evidence="3 4">
    <name type="scientific">Elaeophora elaphi</name>
    <dbReference type="NCBI Taxonomy" id="1147741"/>
    <lineage>
        <taxon>Eukaryota</taxon>
        <taxon>Metazoa</taxon>
        <taxon>Ecdysozoa</taxon>
        <taxon>Nematoda</taxon>
        <taxon>Chromadorea</taxon>
        <taxon>Rhabditida</taxon>
        <taxon>Spirurina</taxon>
        <taxon>Spiruromorpha</taxon>
        <taxon>Filarioidea</taxon>
        <taxon>Onchocercidae</taxon>
        <taxon>Elaeophora</taxon>
    </lineage>
</organism>
<protein>
    <submittedName>
        <fullName evidence="4">Protein kinase domain-containing protein</fullName>
    </submittedName>
</protein>
<evidence type="ECO:0000313" key="4">
    <source>
        <dbReference type="WBParaSite" id="EEL_0000661601-mRNA-1"/>
    </source>
</evidence>
<reference evidence="4" key="1">
    <citation type="submission" date="2017-02" db="UniProtKB">
        <authorList>
            <consortium name="WormBaseParasite"/>
        </authorList>
    </citation>
    <scope>IDENTIFICATION</scope>
</reference>
<feature type="transmembrane region" description="Helical" evidence="2">
    <location>
        <begin position="886"/>
        <end position="909"/>
    </location>
</feature>
<evidence type="ECO:0000256" key="2">
    <source>
        <dbReference type="SAM" id="Phobius"/>
    </source>
</evidence>
<accession>A0A0R3RWR3</accession>
<name>A0A0R3RWR3_9BILA</name>
<dbReference type="Proteomes" id="UP000050640">
    <property type="component" value="Unplaced"/>
</dbReference>
<sequence>MELPRQDGLRDMLTFLCTSLIWYQMPCCYLLPYVFNVHVLLGYCQFVTAQQRFERHALPTDHIVMFLRANRSTDGHSYMEYRADRNVNLIFSSGITEVNAFNGQWAQVTAVTWQLSMPSRITVSSNVLNGLNRLLHIISVNDNYKINITIFDAQMQMRYGNITVQITSDYQFLRIKSELYTVNLKTIISPFKISISDYEMMVQCENEQAIVHLLPNSSNIIINTNQYSRVAIDRGRDAVVVEGQEVRPAGNINLLSMQLKILLKSGNISSIHASTNRSQITVQAMSTNMASTAAHHAVDIIGGRINLHVFTGNVSIDIVANTHVESLPTMLTPFPIPQNNFQDITMDNFNHNFSMNERNKASNKVPVTSMPITMASSPVSDESSDFQAGVASTENYVYENIPDIKSTGTISLVFPERSSANILTSRTTLRPLNSVESSSASHSGNTSHTSFISESTKTEQIGTPIDTFSWPKVEETTAASSISRSTSTTFSETLSTLWTIDSSRLFSLAAVTSSMFSSSPTTIPSAIPVTSVKTLTSNRTSKIIIGRVPVTSRISQPLISTSKINPSGDITAVTVFGKNYPEEENRENVQTDFIEFSWDSIAESKTTTTVIATTTHADTGISVEPQKVRSTECFEVKPPERENTPLLTKGPTVMTTLKETTKQVLAKTNRSIGSAWTPFTSSPFEFPPTAYYPFTVSFRNGNFIAHDNGTKSGRTFDTNEISTNMEWNKRSNLDVPSVPMINTVKEISGKIVRHGSQENVNQHNRENLEIEFGQQQNFFSNSKFKRALSSFENGEIYELQLKIPLDINLTAVELHRELLIALKKFVLFTSLHEGRLPIDEDAVRIKITNMERNGEYLKVLYSVFINAKINAASSSAQKRVFSGADLLLMVAVVVIVMLFHCSTGALLMYQKQCYKFADVSVKNQLTSVQCASCLSSVKNIYSPNTKRNKLKLLIFVLMIPLQCQPQMYTFRVPEKFIESAGEEEAPLVKLILP</sequence>
<keyword evidence="2" id="KW-1133">Transmembrane helix</keyword>
<keyword evidence="2" id="KW-0812">Transmembrane</keyword>
<dbReference type="AlphaFoldDB" id="A0A0R3RWR3"/>
<feature type="transmembrane region" description="Helical" evidence="2">
    <location>
        <begin position="12"/>
        <end position="35"/>
    </location>
</feature>
<evidence type="ECO:0000256" key="1">
    <source>
        <dbReference type="SAM" id="MobiDB-lite"/>
    </source>
</evidence>